<keyword evidence="4" id="KW-1185">Reference proteome</keyword>
<protein>
    <submittedName>
        <fullName evidence="3">Glycosyltransferase</fullName>
        <ecNumber evidence="3">2.4.-.-</ecNumber>
    </submittedName>
</protein>
<dbReference type="EMBL" id="JARRAG010000002">
    <property type="protein sequence ID" value="MDG3007411.1"/>
    <property type="molecule type" value="Genomic_DNA"/>
</dbReference>
<evidence type="ECO:0000259" key="2">
    <source>
        <dbReference type="Pfam" id="PF13439"/>
    </source>
</evidence>
<comment type="caution">
    <text evidence="3">The sequence shown here is derived from an EMBL/GenBank/DDBJ whole genome shotgun (WGS) entry which is preliminary data.</text>
</comment>
<dbReference type="Pfam" id="PF00534">
    <property type="entry name" value="Glycos_transf_1"/>
    <property type="match status" value="1"/>
</dbReference>
<dbReference type="Proteomes" id="UP001216907">
    <property type="component" value="Unassembled WGS sequence"/>
</dbReference>
<reference evidence="3 4" key="1">
    <citation type="submission" date="2023-03" db="EMBL/GenBank/DDBJ databases">
        <title>Paludisphaera mucosa sp. nov. a novel planctomycete from northern fen.</title>
        <authorList>
            <person name="Ivanova A."/>
        </authorList>
    </citation>
    <scope>NUCLEOTIDE SEQUENCE [LARGE SCALE GENOMIC DNA]</scope>
    <source>
        <strain evidence="3 4">Pla2</strain>
    </source>
</reference>
<dbReference type="PANTHER" id="PTHR12526:SF636">
    <property type="entry name" value="BLL3647 PROTEIN"/>
    <property type="match status" value="1"/>
</dbReference>
<keyword evidence="3" id="KW-0808">Transferase</keyword>
<name>A0ABT6FIJ7_9BACT</name>
<evidence type="ECO:0000313" key="3">
    <source>
        <dbReference type="EMBL" id="MDG3007411.1"/>
    </source>
</evidence>
<dbReference type="InterPro" id="IPR001296">
    <property type="entry name" value="Glyco_trans_1"/>
</dbReference>
<accession>A0ABT6FIJ7</accession>
<evidence type="ECO:0000259" key="1">
    <source>
        <dbReference type="Pfam" id="PF00534"/>
    </source>
</evidence>
<proteinExistence type="predicted"/>
<dbReference type="EC" id="2.4.-.-" evidence="3"/>
<dbReference type="RefSeq" id="WP_277863691.1">
    <property type="nucleotide sequence ID" value="NZ_JARRAG010000002.1"/>
</dbReference>
<dbReference type="GO" id="GO:0016757">
    <property type="term" value="F:glycosyltransferase activity"/>
    <property type="evidence" value="ECO:0007669"/>
    <property type="project" value="UniProtKB-KW"/>
</dbReference>
<feature type="domain" description="Glycosyl transferase family 1" evidence="1">
    <location>
        <begin position="186"/>
        <end position="349"/>
    </location>
</feature>
<feature type="domain" description="Glycosyltransferase subfamily 4-like N-terminal" evidence="2">
    <location>
        <begin position="21"/>
        <end position="173"/>
    </location>
</feature>
<keyword evidence="3" id="KW-0328">Glycosyltransferase</keyword>
<dbReference type="InterPro" id="IPR028098">
    <property type="entry name" value="Glyco_trans_4-like_N"/>
</dbReference>
<dbReference type="SUPFAM" id="SSF53756">
    <property type="entry name" value="UDP-Glycosyltransferase/glycogen phosphorylase"/>
    <property type="match status" value="1"/>
</dbReference>
<dbReference type="PANTHER" id="PTHR12526">
    <property type="entry name" value="GLYCOSYLTRANSFERASE"/>
    <property type="match status" value="1"/>
</dbReference>
<gene>
    <name evidence="3" type="ORF">PZE19_26920</name>
</gene>
<organism evidence="3 4">
    <name type="scientific">Paludisphaera mucosa</name>
    <dbReference type="NCBI Taxonomy" id="3030827"/>
    <lineage>
        <taxon>Bacteria</taxon>
        <taxon>Pseudomonadati</taxon>
        <taxon>Planctomycetota</taxon>
        <taxon>Planctomycetia</taxon>
        <taxon>Isosphaerales</taxon>
        <taxon>Isosphaeraceae</taxon>
        <taxon>Paludisphaera</taxon>
    </lineage>
</organism>
<sequence>METGSAAVLKVLQLIPTLDRSGAEKQMVMLSKGLPRDRFRVEAAVLTRPGPLEAELVAAGIPVTSIAKRRKVDPFALGRLTRLIRAGKFDVVQTWIFAANAYGRIAARRAGTPVVVTAEMAVDLWKGRIERAVDRRLATSCDKLVGNSNAVVDYYRKLGVPAERLEMIYSGVADEAPPQVDPAAVRAEIGFPPDASLALFAGRLAPQKRVGDLLKVLDLLQHVQPDLRTAIVGDGPMRAELEKLAGRYDLVDRVRFLGHREDVPRLMAAADVVVLTSEYEGLPNVVLEAMMLSKPVVATAAPGTTEVVADGLTGMLAPIGDIPALAKVLRNLIRDPARARALGAAGRERALAEFNDGAMIARFADLYERLAAAKGLAVAPSPTAS</sequence>
<dbReference type="Pfam" id="PF13439">
    <property type="entry name" value="Glyco_transf_4"/>
    <property type="match status" value="1"/>
</dbReference>
<dbReference type="Gene3D" id="3.40.50.2000">
    <property type="entry name" value="Glycogen Phosphorylase B"/>
    <property type="match status" value="2"/>
</dbReference>
<evidence type="ECO:0000313" key="4">
    <source>
        <dbReference type="Proteomes" id="UP001216907"/>
    </source>
</evidence>